<dbReference type="EMBL" id="ML769660">
    <property type="protein sequence ID" value="KAE9390361.1"/>
    <property type="molecule type" value="Genomic_DNA"/>
</dbReference>
<keyword evidence="1" id="KW-1133">Transmembrane helix</keyword>
<proteinExistence type="predicted"/>
<keyword evidence="1" id="KW-0812">Transmembrane</keyword>
<evidence type="ECO:0000313" key="3">
    <source>
        <dbReference type="Proteomes" id="UP000799118"/>
    </source>
</evidence>
<keyword evidence="3" id="KW-1185">Reference proteome</keyword>
<protein>
    <submittedName>
        <fullName evidence="2">Uncharacterized protein</fullName>
    </submittedName>
</protein>
<evidence type="ECO:0000313" key="2">
    <source>
        <dbReference type="EMBL" id="KAE9390361.1"/>
    </source>
</evidence>
<feature type="transmembrane region" description="Helical" evidence="1">
    <location>
        <begin position="40"/>
        <end position="65"/>
    </location>
</feature>
<dbReference type="AlphaFoldDB" id="A0A6A4GX77"/>
<dbReference type="Proteomes" id="UP000799118">
    <property type="component" value="Unassembled WGS sequence"/>
</dbReference>
<organism evidence="2 3">
    <name type="scientific">Gymnopus androsaceus JB14</name>
    <dbReference type="NCBI Taxonomy" id="1447944"/>
    <lineage>
        <taxon>Eukaryota</taxon>
        <taxon>Fungi</taxon>
        <taxon>Dikarya</taxon>
        <taxon>Basidiomycota</taxon>
        <taxon>Agaricomycotina</taxon>
        <taxon>Agaricomycetes</taxon>
        <taxon>Agaricomycetidae</taxon>
        <taxon>Agaricales</taxon>
        <taxon>Marasmiineae</taxon>
        <taxon>Omphalotaceae</taxon>
        <taxon>Gymnopus</taxon>
    </lineage>
</organism>
<accession>A0A6A4GX77</accession>
<name>A0A6A4GX77_9AGAR</name>
<gene>
    <name evidence="2" type="ORF">BT96DRAFT_925931</name>
</gene>
<feature type="non-terminal residue" evidence="2">
    <location>
        <position position="1"/>
    </location>
</feature>
<reference evidence="2" key="1">
    <citation type="journal article" date="2019" name="Environ. Microbiol.">
        <title>Fungal ecological strategies reflected in gene transcription - a case study of two litter decomposers.</title>
        <authorList>
            <person name="Barbi F."/>
            <person name="Kohler A."/>
            <person name="Barry K."/>
            <person name="Baskaran P."/>
            <person name="Daum C."/>
            <person name="Fauchery L."/>
            <person name="Ihrmark K."/>
            <person name="Kuo A."/>
            <person name="LaButti K."/>
            <person name="Lipzen A."/>
            <person name="Morin E."/>
            <person name="Grigoriev I.V."/>
            <person name="Henrissat B."/>
            <person name="Lindahl B."/>
            <person name="Martin F."/>
        </authorList>
    </citation>
    <scope>NUCLEOTIDE SEQUENCE</scope>
    <source>
        <strain evidence="2">JB14</strain>
    </source>
</reference>
<keyword evidence="1" id="KW-0472">Membrane</keyword>
<evidence type="ECO:0000256" key="1">
    <source>
        <dbReference type="SAM" id="Phobius"/>
    </source>
</evidence>
<sequence length="68" mass="7676">IALYCCCRWFGVCGGFFCVGLFSLCWVALLLFAFDLWDFILHICATLAFNFLCLSYEVSLTALVFTPS</sequence>
<feature type="transmembrane region" description="Helical" evidence="1">
    <location>
        <begin position="12"/>
        <end position="34"/>
    </location>
</feature>